<dbReference type="InterPro" id="IPR006362">
    <property type="entry name" value="Cbl_synth_CobM/CibF"/>
</dbReference>
<evidence type="ECO:0000256" key="4">
    <source>
        <dbReference type="ARBA" id="ARBA00022679"/>
    </source>
</evidence>
<dbReference type="EMBL" id="JBHSXL010000010">
    <property type="protein sequence ID" value="MFC6893650.1"/>
    <property type="molecule type" value="Genomic_DNA"/>
</dbReference>
<evidence type="ECO:0000256" key="5">
    <source>
        <dbReference type="ARBA" id="ARBA00022691"/>
    </source>
</evidence>
<dbReference type="GO" id="GO:0009236">
    <property type="term" value="P:cobalamin biosynthetic process"/>
    <property type="evidence" value="ECO:0007669"/>
    <property type="project" value="UniProtKB-KW"/>
</dbReference>
<feature type="compositionally biased region" description="Basic and acidic residues" evidence="6">
    <location>
        <begin position="29"/>
        <end position="49"/>
    </location>
</feature>
<dbReference type="GO" id="GO:0032259">
    <property type="term" value="P:methylation"/>
    <property type="evidence" value="ECO:0007669"/>
    <property type="project" value="UniProtKB-KW"/>
</dbReference>
<accession>A0ABD5UW35</accession>
<dbReference type="PANTHER" id="PTHR45790">
    <property type="entry name" value="SIROHEME SYNTHASE-RELATED"/>
    <property type="match status" value="1"/>
</dbReference>
<dbReference type="InterPro" id="IPR014777">
    <property type="entry name" value="4pyrrole_Mease_sub1"/>
</dbReference>
<reference evidence="8 9" key="1">
    <citation type="journal article" date="2019" name="Int. J. Syst. Evol. Microbiol.">
        <title>The Global Catalogue of Microorganisms (GCM) 10K type strain sequencing project: providing services to taxonomists for standard genome sequencing and annotation.</title>
        <authorList>
            <consortium name="The Broad Institute Genomics Platform"/>
            <consortium name="The Broad Institute Genome Sequencing Center for Infectious Disease"/>
            <person name="Wu L."/>
            <person name="Ma J."/>
        </authorList>
    </citation>
    <scope>NUCLEOTIDE SEQUENCE [LARGE SCALE GENOMIC DNA]</scope>
    <source>
        <strain evidence="8 9">SKJ47</strain>
    </source>
</reference>
<dbReference type="Gene3D" id="3.30.950.10">
    <property type="entry name" value="Methyltransferase, Cobalt-precorrin-4 Transmethylase, Domain 2"/>
    <property type="match status" value="1"/>
</dbReference>
<protein>
    <submittedName>
        <fullName evidence="8">Cobalt-precorrin-4/precorrin-4 C(11)-methyltransferase</fullName>
    </submittedName>
</protein>
<feature type="compositionally biased region" description="Acidic residues" evidence="6">
    <location>
        <begin position="15"/>
        <end position="24"/>
    </location>
</feature>
<proteinExistence type="inferred from homology"/>
<keyword evidence="4" id="KW-0808">Transferase</keyword>
<evidence type="ECO:0000256" key="1">
    <source>
        <dbReference type="ARBA" id="ARBA00005879"/>
    </source>
</evidence>
<evidence type="ECO:0000256" key="3">
    <source>
        <dbReference type="ARBA" id="ARBA00022603"/>
    </source>
</evidence>
<gene>
    <name evidence="8" type="ORF">ACFQE9_13695</name>
</gene>
<dbReference type="InterPro" id="IPR050161">
    <property type="entry name" value="Siro_Cobalamin_biosynth"/>
</dbReference>
<keyword evidence="9" id="KW-1185">Reference proteome</keyword>
<evidence type="ECO:0000256" key="6">
    <source>
        <dbReference type="SAM" id="MobiDB-lite"/>
    </source>
</evidence>
<comment type="caution">
    <text evidence="8">The sequence shown here is derived from an EMBL/GenBank/DDBJ whole genome shotgun (WGS) entry which is preliminary data.</text>
</comment>
<keyword evidence="3" id="KW-0489">Methyltransferase</keyword>
<dbReference type="RefSeq" id="WP_379745831.1">
    <property type="nucleotide sequence ID" value="NZ_JBHSVN010000001.1"/>
</dbReference>
<keyword evidence="5" id="KW-0949">S-adenosyl-L-methionine</keyword>
<evidence type="ECO:0000259" key="7">
    <source>
        <dbReference type="Pfam" id="PF00590"/>
    </source>
</evidence>
<organism evidence="8 9">
    <name type="scientific">Halopenitus salinus</name>
    <dbReference type="NCBI Taxonomy" id="1198295"/>
    <lineage>
        <taxon>Archaea</taxon>
        <taxon>Methanobacteriati</taxon>
        <taxon>Methanobacteriota</taxon>
        <taxon>Stenosarchaea group</taxon>
        <taxon>Halobacteria</taxon>
        <taxon>Halobacteriales</taxon>
        <taxon>Haloferacaceae</taxon>
        <taxon>Halopenitus</taxon>
    </lineage>
</organism>
<dbReference type="AlphaFoldDB" id="A0ABD5UW35"/>
<dbReference type="GO" id="GO:0008168">
    <property type="term" value="F:methyltransferase activity"/>
    <property type="evidence" value="ECO:0007669"/>
    <property type="project" value="UniProtKB-KW"/>
</dbReference>
<evidence type="ECO:0000313" key="9">
    <source>
        <dbReference type="Proteomes" id="UP001596296"/>
    </source>
</evidence>
<dbReference type="Pfam" id="PF00590">
    <property type="entry name" value="TP_methylase"/>
    <property type="match status" value="1"/>
</dbReference>
<dbReference type="InterPro" id="IPR000878">
    <property type="entry name" value="4pyrrol_Mease"/>
</dbReference>
<name>A0ABD5UW35_9EURY</name>
<dbReference type="CDD" id="cd11641">
    <property type="entry name" value="Precorrin-4_C11-MT"/>
    <property type="match status" value="1"/>
</dbReference>
<sequence>MTGSGGSPDAGDTGDTGDTEDATDPQEAIDARTAAEADGRDPRIQERTAGEVGEGIPFIGAGPGDPGLLTVTGRELVEEADLVVHAGSLVNSELLEAYCADAELVSSVGKDLEELIPLMRDAHEAGRNVVRLHSGDPAIYGAALEQMDALEHEGVSTYLVPGVTSAFAASATLRTQLTLNGVANHVAFTRPQGRTLDPEDDHIGEFVEMGDVTTCIYLGTHAIPETMDRLLEDGHDPETPVAVVYHASWPDEDVIEGTIETIGEAVEEAGYRASALVVIGDAARKTGYERSYLYGDWANRGSDAAEGNDPNEAADAGDVDGATGDDDAPGTADAAGTTGTSEANEADD</sequence>
<dbReference type="Gene3D" id="3.40.1010.10">
    <property type="entry name" value="Cobalt-precorrin-4 Transmethylase, Domain 1"/>
    <property type="match status" value="1"/>
</dbReference>
<comment type="similarity">
    <text evidence="1">Belongs to the precorrin methyltransferase family.</text>
</comment>
<feature type="compositionally biased region" description="Acidic residues" evidence="6">
    <location>
        <begin position="315"/>
        <end position="328"/>
    </location>
</feature>
<dbReference type="InterPro" id="IPR014776">
    <property type="entry name" value="4pyrrole_Mease_sub2"/>
</dbReference>
<evidence type="ECO:0000256" key="2">
    <source>
        <dbReference type="ARBA" id="ARBA00022573"/>
    </source>
</evidence>
<feature type="domain" description="Tetrapyrrole methylase" evidence="7">
    <location>
        <begin position="56"/>
        <end position="262"/>
    </location>
</feature>
<feature type="compositionally biased region" description="Low complexity" evidence="6">
    <location>
        <begin position="329"/>
        <end position="340"/>
    </location>
</feature>
<dbReference type="SUPFAM" id="SSF53790">
    <property type="entry name" value="Tetrapyrrole methylase"/>
    <property type="match status" value="1"/>
</dbReference>
<dbReference type="PANTHER" id="PTHR45790:SF4">
    <property type="entry name" value="COBALT-PRECORRIN-4 C(11)-METHYLTRANSFERASE"/>
    <property type="match status" value="1"/>
</dbReference>
<dbReference type="InterPro" id="IPR035996">
    <property type="entry name" value="4pyrrol_Methylase_sf"/>
</dbReference>
<feature type="region of interest" description="Disordered" evidence="6">
    <location>
        <begin position="301"/>
        <end position="348"/>
    </location>
</feature>
<keyword evidence="2" id="KW-0169">Cobalamin biosynthesis</keyword>
<dbReference type="Proteomes" id="UP001596296">
    <property type="component" value="Unassembled WGS sequence"/>
</dbReference>
<evidence type="ECO:0000313" key="8">
    <source>
        <dbReference type="EMBL" id="MFC6893650.1"/>
    </source>
</evidence>
<feature type="region of interest" description="Disordered" evidence="6">
    <location>
        <begin position="1"/>
        <end position="61"/>
    </location>
</feature>